<feature type="transmembrane region" description="Helical" evidence="1">
    <location>
        <begin position="12"/>
        <end position="32"/>
    </location>
</feature>
<protein>
    <recommendedName>
        <fullName evidence="4">Nitrogen fixation protein FixH</fullName>
    </recommendedName>
</protein>
<comment type="caution">
    <text evidence="2">The sequence shown here is derived from an EMBL/GenBank/DDBJ whole genome shotgun (WGS) entry which is preliminary data.</text>
</comment>
<dbReference type="EMBL" id="JBHLTL010000006">
    <property type="protein sequence ID" value="MFC0590138.1"/>
    <property type="molecule type" value="Genomic_DNA"/>
</dbReference>
<evidence type="ECO:0000256" key="1">
    <source>
        <dbReference type="SAM" id="Phobius"/>
    </source>
</evidence>
<evidence type="ECO:0008006" key="4">
    <source>
        <dbReference type="Google" id="ProtNLM"/>
    </source>
</evidence>
<accession>A0ABV6PM31</accession>
<evidence type="ECO:0000313" key="2">
    <source>
        <dbReference type="EMBL" id="MFC0590138.1"/>
    </source>
</evidence>
<organism evidence="2 3">
    <name type="scientific">Novosphingobium aquiterrae</name>
    <dbReference type="NCBI Taxonomy" id="624388"/>
    <lineage>
        <taxon>Bacteria</taxon>
        <taxon>Pseudomonadati</taxon>
        <taxon>Pseudomonadota</taxon>
        <taxon>Alphaproteobacteria</taxon>
        <taxon>Sphingomonadales</taxon>
        <taxon>Sphingomonadaceae</taxon>
        <taxon>Novosphingobium</taxon>
    </lineage>
</organism>
<keyword evidence="1" id="KW-0812">Transmembrane</keyword>
<reference evidence="2 3" key="1">
    <citation type="submission" date="2024-09" db="EMBL/GenBank/DDBJ databases">
        <authorList>
            <person name="Sun Q."/>
            <person name="Mori K."/>
        </authorList>
    </citation>
    <scope>NUCLEOTIDE SEQUENCE [LARGE SCALE GENOMIC DNA]</scope>
    <source>
        <strain evidence="2 3">NCAIM B.02537</strain>
    </source>
</reference>
<keyword evidence="1" id="KW-1133">Transmembrane helix</keyword>
<keyword evidence="3" id="KW-1185">Reference proteome</keyword>
<keyword evidence="1" id="KW-0472">Membrane</keyword>
<sequence length="189" mass="20854">MSKWSGPPKGWLPFAWAAIAVSALLLVAYILVARSLALFHEPFDVEEVAISYVTEYDAVIADEDRLDAKGKPLSDQLAILQRDRENFHERAIRQNGDTADRDAEGVSFFASARNRDEIGRGTFSVALPVDTPTQHHMTAEGTSLHVMVHRRDGHLILSVSRLRTPAAKRNGDTMLSRTKLIPAIASSAH</sequence>
<proteinExistence type="predicted"/>
<dbReference type="Proteomes" id="UP001589943">
    <property type="component" value="Unassembled WGS sequence"/>
</dbReference>
<gene>
    <name evidence="2" type="ORF">ACFFF7_11990</name>
</gene>
<evidence type="ECO:0000313" key="3">
    <source>
        <dbReference type="Proteomes" id="UP001589943"/>
    </source>
</evidence>
<dbReference type="RefSeq" id="WP_379481586.1">
    <property type="nucleotide sequence ID" value="NZ_JBHLTL010000006.1"/>
</dbReference>
<name>A0ABV6PM31_9SPHN</name>